<dbReference type="Proteomes" id="UP000256512">
    <property type="component" value="Unassembled WGS sequence"/>
</dbReference>
<evidence type="ECO:0000313" key="1">
    <source>
        <dbReference type="EMBL" id="REC55977.1"/>
    </source>
</evidence>
<evidence type="ECO:0000313" key="2">
    <source>
        <dbReference type="Proteomes" id="UP000256512"/>
    </source>
</evidence>
<keyword evidence="2" id="KW-1185">Reference proteome</keyword>
<evidence type="ECO:0008006" key="3">
    <source>
        <dbReference type="Google" id="ProtNLM"/>
    </source>
</evidence>
<comment type="caution">
    <text evidence="1">The sequence shown here is derived from an EMBL/GenBank/DDBJ whole genome shotgun (WGS) entry which is preliminary data.</text>
</comment>
<dbReference type="EMBL" id="QNVS01000009">
    <property type="protein sequence ID" value="REC55977.1"/>
    <property type="molecule type" value="Genomic_DNA"/>
</dbReference>
<accession>A0A3D9BR78</accession>
<proteinExistence type="predicted"/>
<protein>
    <recommendedName>
        <fullName evidence="3">RHS repeat protein</fullName>
    </recommendedName>
</protein>
<gene>
    <name evidence="1" type="ORF">DRF62_04980</name>
</gene>
<reference evidence="1 2" key="1">
    <citation type="journal article" date="2006" name="Int. J. Syst. Evol. Microbiol.">
        <title>Chryseobacterium piscium sp. nov., isolated from fish of the South Atlantic Ocean off South Africa.</title>
        <authorList>
            <person name="de Beer H."/>
            <person name="Hugo C.J."/>
            <person name="Jooste P.J."/>
            <person name="Vancanneyt M."/>
            <person name="Coenye T."/>
            <person name="Vandamme P."/>
        </authorList>
    </citation>
    <scope>NUCLEOTIDE SEQUENCE [LARGE SCALE GENOMIC DNA]</scope>
    <source>
        <strain evidence="1 2">CCUG 51923</strain>
    </source>
</reference>
<dbReference type="RefSeq" id="WP_115949351.1">
    <property type="nucleotide sequence ID" value="NZ_QNVS01000009.1"/>
</dbReference>
<dbReference type="AlphaFoldDB" id="A0A3D9BR78"/>
<dbReference type="Gene3D" id="2.180.10.10">
    <property type="entry name" value="RHS repeat-associated core"/>
    <property type="match status" value="1"/>
</dbReference>
<sequence>MKKNKYIKIVLLLLFCIYGKESIYAQSSVGDYVTTPIASPSMASMSKYSDAPVSVQTGQPSIQISLFELPGNAGNFSYPLGLSYNSLTKDNDRVSDVGSGWSFSAGGVIYKKVMGGLADESYNNASASNYKKNEFDDIYYYNLPGYSGKFTIKRDTINNTFSLLKTTADNMKISYERDNSITATLKIKNFTLIDDQGYQYFFNTVNVHRYKFADELFGAEYNSAYMLTEIKNPSGVSLISFTYEKKDKYSANIRLYEMYRLKSLKSRKGEIILNHTYDEALEKSVNDPYNLQSLTLRNPSGETISSYVFNSEISASPTEVLKRKRILNYIEKRDKNGNKTERTSFVYNGVSQLGKIISPQGAVTQYEYEQGERFFDFNDPAYLSSLEISLSYNPDIQYEEEILSNQVNTLNANNYNFTIPGDTSKQKRFIFKLNIAKNYTGTELPSLPGTPKPPKNLKFKLKKGSQEIFTFIDHSNVRQEFLLYPGSYTLEAIYDPNVNGVGTYGIIETKFLPQPYRNAIKGGNSRLKYIKSYAGINDTTPQRTVEYQYDAFDKVNSASGYLFENEEGTSDSYTLYRNVKVSESGLGSKRYTFGNPDDYPKQQTGNSVDPSYFWPYYNITKDGLMLKKEVYNEQNVLLNSEAYTYEPDNYFNEEYDFNKSSKIKSKTAYIKKTGSVSKAFYPGGGSLEANSETMFSVSNLKPYYIKNMADGDISERFLTYAPGQAEYSHLVTANMTGIPIIVEEKKNGIMMAKTITKFENLSLLPTSVHSANIADGSMRATVKMDVYDHRGNPVQISSEVGKPVAFIFGYDKTQVIAKIEGATYNDAINNSLVTAAVNASNFDNVEPTTENNLINALDNLRKDSSMANYQITTYTYNPLEGLTTMTSANGQREIYEYDDAGRLKTIKKAEKDAAGNTVVKKLKEYQYHYKN</sequence>
<organism evidence="1 2">
    <name type="scientific">Chryseobacterium piscium</name>
    <dbReference type="NCBI Taxonomy" id="333702"/>
    <lineage>
        <taxon>Bacteria</taxon>
        <taxon>Pseudomonadati</taxon>
        <taxon>Bacteroidota</taxon>
        <taxon>Flavobacteriia</taxon>
        <taxon>Flavobacteriales</taxon>
        <taxon>Weeksellaceae</taxon>
        <taxon>Chryseobacterium group</taxon>
        <taxon>Chryseobacterium</taxon>
    </lineage>
</organism>
<name>A0A3D9BR78_9FLAO</name>